<dbReference type="PROSITE" id="PS50109">
    <property type="entry name" value="HIS_KIN"/>
    <property type="match status" value="1"/>
</dbReference>
<dbReference type="Gene3D" id="1.10.287.130">
    <property type="match status" value="1"/>
</dbReference>
<dbReference type="Proteomes" id="UP000011645">
    <property type="component" value="Unassembled WGS sequence"/>
</dbReference>
<dbReference type="EMBL" id="AOHV01000014">
    <property type="protein sequence ID" value="ELY39504.1"/>
    <property type="molecule type" value="Genomic_DNA"/>
</dbReference>
<keyword evidence="12" id="KW-1185">Reference proteome</keyword>
<reference evidence="10 12" key="2">
    <citation type="journal article" date="2014" name="PLoS Genet.">
        <title>Phylogenetically driven sequencing of extremely halophilic archaea reveals strategies for static and dynamic osmo-response.</title>
        <authorList>
            <person name="Becker E.A."/>
            <person name="Seitzer P.M."/>
            <person name="Tritt A."/>
            <person name="Larsen D."/>
            <person name="Krusor M."/>
            <person name="Yao A.I."/>
            <person name="Wu D."/>
            <person name="Madern D."/>
            <person name="Eisen J.A."/>
            <person name="Darling A.E."/>
            <person name="Facciotti M.T."/>
        </authorList>
    </citation>
    <scope>NUCLEOTIDE SEQUENCE [LARGE SCALE GENOMIC DNA]</scope>
    <source>
        <strain evidence="10">B3</strain>
        <strain evidence="12">DSM 18796 / CECT 7217 / JCM 14584 / KCTC 4019 / B3</strain>
    </source>
</reference>
<name>D8JAI6_HALJB</name>
<dbReference type="eggNOG" id="arCOG02369">
    <property type="taxonomic scope" value="Archaea"/>
</dbReference>
<dbReference type="SMART" id="SM00086">
    <property type="entry name" value="PAC"/>
    <property type="match status" value="4"/>
</dbReference>
<evidence type="ECO:0000256" key="1">
    <source>
        <dbReference type="ARBA" id="ARBA00000085"/>
    </source>
</evidence>
<evidence type="ECO:0000259" key="7">
    <source>
        <dbReference type="PROSITE" id="PS50112"/>
    </source>
</evidence>
<comment type="catalytic activity">
    <reaction evidence="1">
        <text>ATP + protein L-histidine = ADP + protein N-phospho-L-histidine.</text>
        <dbReference type="EC" id="2.7.13.3"/>
    </reaction>
</comment>
<dbReference type="PANTHER" id="PTHR43304:SF1">
    <property type="entry name" value="PAC DOMAIN-CONTAINING PROTEIN"/>
    <property type="match status" value="1"/>
</dbReference>
<dbReference type="Pfam" id="PF08447">
    <property type="entry name" value="PAS_3"/>
    <property type="match status" value="1"/>
</dbReference>
<gene>
    <name evidence="9" type="ordered locus">HacjB3_06595</name>
    <name evidence="10" type="ORF">C497_04997</name>
</gene>
<dbReference type="GO" id="GO:0000155">
    <property type="term" value="F:phosphorelay sensor kinase activity"/>
    <property type="evidence" value="ECO:0007669"/>
    <property type="project" value="InterPro"/>
</dbReference>
<dbReference type="InterPro" id="IPR052162">
    <property type="entry name" value="Sensor_kinase/Photoreceptor"/>
</dbReference>
<keyword evidence="3" id="KW-0597">Phosphoprotein</keyword>
<dbReference type="GeneID" id="9419122"/>
<dbReference type="Pfam" id="PF01590">
    <property type="entry name" value="GAF"/>
    <property type="match status" value="1"/>
</dbReference>
<keyword evidence="4" id="KW-0808">Transferase</keyword>
<protein>
    <recommendedName>
        <fullName evidence="2">histidine kinase</fullName>
        <ecNumber evidence="2">2.7.13.3</ecNumber>
    </recommendedName>
</protein>
<evidence type="ECO:0000313" key="9">
    <source>
        <dbReference type="EMBL" id="ADJ14708.1"/>
    </source>
</evidence>
<dbReference type="SMART" id="SM00387">
    <property type="entry name" value="HATPase_c"/>
    <property type="match status" value="1"/>
</dbReference>
<dbReference type="GO" id="GO:0006355">
    <property type="term" value="P:regulation of DNA-templated transcription"/>
    <property type="evidence" value="ECO:0007669"/>
    <property type="project" value="InterPro"/>
</dbReference>
<feature type="domain" description="PAS" evidence="7">
    <location>
        <begin position="266"/>
        <end position="336"/>
    </location>
</feature>
<dbReference type="KEGG" id="hje:HacjB3_06595"/>
<feature type="domain" description="PAC" evidence="8">
    <location>
        <begin position="219"/>
        <end position="269"/>
    </location>
</feature>
<dbReference type="RefSeq" id="WP_008414960.1">
    <property type="nucleotide sequence ID" value="NC_014297.1"/>
</dbReference>
<dbReference type="Pfam" id="PF13185">
    <property type="entry name" value="GAF_2"/>
    <property type="match status" value="1"/>
</dbReference>
<dbReference type="SUPFAM" id="SSF55781">
    <property type="entry name" value="GAF domain-like"/>
    <property type="match status" value="2"/>
</dbReference>
<accession>D8JAI6</accession>
<dbReference type="PANTHER" id="PTHR43304">
    <property type="entry name" value="PHYTOCHROME-LIKE PROTEIN CPH1"/>
    <property type="match status" value="1"/>
</dbReference>
<dbReference type="SMART" id="SM00065">
    <property type="entry name" value="GAF"/>
    <property type="match status" value="2"/>
</dbReference>
<dbReference type="InterPro" id="IPR036097">
    <property type="entry name" value="HisK_dim/P_sf"/>
</dbReference>
<dbReference type="CDD" id="cd00130">
    <property type="entry name" value="PAS"/>
    <property type="match status" value="4"/>
</dbReference>
<feature type="domain" description="PAC" evidence="8">
    <location>
        <begin position="466"/>
        <end position="517"/>
    </location>
</feature>
<dbReference type="SUPFAM" id="SSF52172">
    <property type="entry name" value="CheY-like"/>
    <property type="match status" value="1"/>
</dbReference>
<dbReference type="PROSITE" id="PS50113">
    <property type="entry name" value="PAC"/>
    <property type="match status" value="3"/>
</dbReference>
<dbReference type="PATRIC" id="fig|795797.18.peg.1315"/>
<dbReference type="PRINTS" id="PR00344">
    <property type="entry name" value="BCTRLSENSOR"/>
</dbReference>
<dbReference type="SUPFAM" id="SSF55785">
    <property type="entry name" value="PYP-like sensor domain (PAS domain)"/>
    <property type="match status" value="4"/>
</dbReference>
<dbReference type="EMBL" id="CP002062">
    <property type="protein sequence ID" value="ADJ14708.1"/>
    <property type="molecule type" value="Genomic_DNA"/>
</dbReference>
<dbReference type="Proteomes" id="UP000000390">
    <property type="component" value="Chromosome"/>
</dbReference>
<keyword evidence="5" id="KW-0418">Kinase</keyword>
<sequence length="1180" mass="131149">MSETEHVPIEVLYVGDPEAAARTRRAIESDRRAFEVRTATDDDLTRLTESSIDCILGEHDPPETDGLALLDRVREVDAALPVFLRVDDEDAVETAISAGVTDVLPAEIEPRRGALLGTRIADAVEAREHVARRKEPCALGTADARFRSLAENAAFSVITIDEDNVVQYANEAVEAMFGYAPEEMVGDSLDKIVPDRLEQPHFEAVSRYLREGDRRLDWDWTELPASHRDGHEFPVGISFGEYVEDGSHLFTGVIRDITERKRHQRDLEQYEAIIEAMDDAVYVLDGRGRFEFVNGAFTELTGYEAASVVGEGVDCIKDPETTAMFERVLGEMLSTGIDETTVEFEIRTEDGERIPCEDHLAPRIDDGEFNGVVGAIRDVSERRERQRELDRKTDLLEHTQRMATVGGWELDLVEETLRCTDEVYRIHGLSFEDELNRESVLGYYHPEDVPTIEEAIERAIKDGDPFDIEARITTADGNVRWVRVAGKPHQESGETVLIRGAFQDVTEQKRHERMLAALHDATRELMAVRTPEDVADIVVETVVDVLDHPLVGVHYHDPDTDGLVPIALTPAAEEMIGRPPTFEAGSGLAWEAFETGEAAVYDDVRTTSEVYNHETPIRSGMYVPLGDHGVVLVGSTAVGEFDESDLGLVQVLAANAEVAIDRSDREQALREHQLGLARERDRFAALFDYIPDPAVTVDFRDGDLIVTSVNDGFEEVFGYDAETAVGRSLNDLIVPPDRREEAAEIDRTAMAGEQITAEVHRRTADGDVHEFLFRNVPIDSEGTEAFGIYTDVSEHRRHEEYRRRLYELWSDTDTVGDGRIGRALELGREYLDADGAFLTRLEDDRHRILEVRGSDGNVRPDEEWSLPESYCQETIGRDGPVAVPNVVDAEWDDDPVAGRFGFDSYVTSELAVNGERYGLVCFASRAPRESDFTNLELAFVDLLVRGVTSELERRNHERELERQNERLEGFASLISHDLRNPLTVASGYLEVLDVPEEQREFLGKVQSAHDRMERIIEDVLTLARQGKAIGETRSVSLAEVVEDAWENVETAEARLVVDGDPGCVAADGSRLEEVFENLFRNAIEHGSEGVTCRVGATPDGFYVEDDGPGVPAEDREAVFEYGHTTTESGTGLGLSIVSTIVEAHGWTVTVTDGTDGGARFEFSVHPSSTEGDPGTRHSGA</sequence>
<dbReference type="Gene3D" id="3.40.50.2300">
    <property type="match status" value="1"/>
</dbReference>
<dbReference type="SMART" id="SM00091">
    <property type="entry name" value="PAS"/>
    <property type="match status" value="4"/>
</dbReference>
<feature type="domain" description="PAS" evidence="7">
    <location>
        <begin position="420"/>
        <end position="463"/>
    </location>
</feature>
<dbReference type="InterPro" id="IPR004358">
    <property type="entry name" value="Sig_transdc_His_kin-like_C"/>
</dbReference>
<dbReference type="eggNOG" id="arCOG02387">
    <property type="taxonomic scope" value="Archaea"/>
</dbReference>
<evidence type="ECO:0000313" key="12">
    <source>
        <dbReference type="Proteomes" id="UP000011645"/>
    </source>
</evidence>
<dbReference type="SUPFAM" id="SSF55874">
    <property type="entry name" value="ATPase domain of HSP90 chaperone/DNA topoisomerase II/histidine kinase"/>
    <property type="match status" value="1"/>
</dbReference>
<dbReference type="STRING" id="795797.HacjB3_06595"/>
<dbReference type="Pfam" id="PF02518">
    <property type="entry name" value="HATPase_c"/>
    <property type="match status" value="1"/>
</dbReference>
<dbReference type="OrthoDB" id="8127at2157"/>
<dbReference type="Pfam" id="PF00512">
    <property type="entry name" value="HisKA"/>
    <property type="match status" value="1"/>
</dbReference>
<evidence type="ECO:0000256" key="3">
    <source>
        <dbReference type="ARBA" id="ARBA00022553"/>
    </source>
</evidence>
<dbReference type="InterPro" id="IPR013767">
    <property type="entry name" value="PAS_fold"/>
</dbReference>
<dbReference type="InterPro" id="IPR003661">
    <property type="entry name" value="HisK_dim/P_dom"/>
</dbReference>
<reference evidence="9 11" key="1">
    <citation type="journal article" date="2010" name="J. Bacteriol.">
        <title>Complete genome sequence of Halalkalicoccus jeotgali B3(T), an extremely halophilic archaeon.</title>
        <authorList>
            <person name="Roh S.W."/>
            <person name="Nam Y.D."/>
            <person name="Nam S.H."/>
            <person name="Choi S.H."/>
            <person name="Park H.S."/>
            <person name="Bae J.W."/>
        </authorList>
    </citation>
    <scope>NUCLEOTIDE SEQUENCE [LARGE SCALE GENOMIC DNA]</scope>
    <source>
        <strain evidence="9">B3</strain>
        <strain evidence="11">DSM 18796 / CECT 7217 / JCM 14584 / KCTC 4019 / B3</strain>
    </source>
</reference>
<dbReference type="InterPro" id="IPR035965">
    <property type="entry name" value="PAS-like_dom_sf"/>
</dbReference>
<dbReference type="InterPro" id="IPR000014">
    <property type="entry name" value="PAS"/>
</dbReference>
<dbReference type="Pfam" id="PF00989">
    <property type="entry name" value="PAS"/>
    <property type="match status" value="2"/>
</dbReference>
<proteinExistence type="predicted"/>
<dbReference type="Gene3D" id="3.30.450.20">
    <property type="entry name" value="PAS domain"/>
    <property type="match status" value="4"/>
</dbReference>
<evidence type="ECO:0000256" key="2">
    <source>
        <dbReference type="ARBA" id="ARBA00012438"/>
    </source>
</evidence>
<dbReference type="HOGENOM" id="CLU_000445_114_58_2"/>
<dbReference type="eggNOG" id="arCOG06192">
    <property type="taxonomic scope" value="Archaea"/>
</dbReference>
<dbReference type="SUPFAM" id="SSF47384">
    <property type="entry name" value="Homodimeric domain of signal transducing histidine kinase"/>
    <property type="match status" value="1"/>
</dbReference>
<dbReference type="Gene3D" id="2.10.70.100">
    <property type="match status" value="1"/>
</dbReference>
<feature type="domain" description="Histidine kinase" evidence="6">
    <location>
        <begin position="973"/>
        <end position="1168"/>
    </location>
</feature>
<dbReference type="PROSITE" id="PS50112">
    <property type="entry name" value="PAS"/>
    <property type="match status" value="4"/>
</dbReference>
<dbReference type="Gene3D" id="3.30.565.10">
    <property type="entry name" value="Histidine kinase-like ATPase, C-terminal domain"/>
    <property type="match status" value="1"/>
</dbReference>
<dbReference type="CDD" id="cd00082">
    <property type="entry name" value="HisKA"/>
    <property type="match status" value="1"/>
</dbReference>
<evidence type="ECO:0000313" key="10">
    <source>
        <dbReference type="EMBL" id="ELY39504.1"/>
    </source>
</evidence>
<dbReference type="Gene3D" id="3.30.450.40">
    <property type="match status" value="2"/>
</dbReference>
<dbReference type="SMART" id="SM00388">
    <property type="entry name" value="HisKA"/>
    <property type="match status" value="1"/>
</dbReference>
<dbReference type="Pfam" id="PF08448">
    <property type="entry name" value="PAS_4"/>
    <property type="match status" value="1"/>
</dbReference>
<dbReference type="InterPro" id="IPR011006">
    <property type="entry name" value="CheY-like_superfamily"/>
</dbReference>
<dbReference type="InterPro" id="IPR000700">
    <property type="entry name" value="PAS-assoc_C"/>
</dbReference>
<dbReference type="InterPro" id="IPR036890">
    <property type="entry name" value="HATPase_C_sf"/>
</dbReference>
<evidence type="ECO:0000256" key="4">
    <source>
        <dbReference type="ARBA" id="ARBA00022679"/>
    </source>
</evidence>
<dbReference type="eggNOG" id="arCOG02352">
    <property type="taxonomic scope" value="Archaea"/>
</dbReference>
<dbReference type="AlphaFoldDB" id="D8JAI6"/>
<dbReference type="InterPro" id="IPR013655">
    <property type="entry name" value="PAS_fold_3"/>
</dbReference>
<evidence type="ECO:0000259" key="8">
    <source>
        <dbReference type="PROSITE" id="PS50113"/>
    </source>
</evidence>
<dbReference type="EC" id="2.7.13.3" evidence="2"/>
<dbReference type="InterPro" id="IPR003594">
    <property type="entry name" value="HATPase_dom"/>
</dbReference>
<feature type="domain" description="PAS" evidence="7">
    <location>
        <begin position="679"/>
        <end position="753"/>
    </location>
</feature>
<dbReference type="InterPro" id="IPR005467">
    <property type="entry name" value="His_kinase_dom"/>
</dbReference>
<evidence type="ECO:0000313" key="11">
    <source>
        <dbReference type="Proteomes" id="UP000000390"/>
    </source>
</evidence>
<evidence type="ECO:0000256" key="5">
    <source>
        <dbReference type="ARBA" id="ARBA00022777"/>
    </source>
</evidence>
<dbReference type="NCBIfam" id="TIGR00229">
    <property type="entry name" value="sensory_box"/>
    <property type="match status" value="4"/>
</dbReference>
<dbReference type="InterPro" id="IPR029016">
    <property type="entry name" value="GAF-like_dom_sf"/>
</dbReference>
<dbReference type="InterPro" id="IPR013656">
    <property type="entry name" value="PAS_4"/>
</dbReference>
<organism evidence="9 11">
    <name type="scientific">Halalkalicoccus jeotgali (strain DSM 18796 / CECT 7217 / JCM 14584 / KCTC 4019 / B3)</name>
    <dbReference type="NCBI Taxonomy" id="795797"/>
    <lineage>
        <taxon>Archaea</taxon>
        <taxon>Methanobacteriati</taxon>
        <taxon>Methanobacteriota</taxon>
        <taxon>Stenosarchaea group</taxon>
        <taxon>Halobacteria</taxon>
        <taxon>Halobacteriales</taxon>
        <taxon>Halococcaceae</taxon>
        <taxon>Halalkalicoccus</taxon>
    </lineage>
</organism>
<dbReference type="InterPro" id="IPR001610">
    <property type="entry name" value="PAC"/>
</dbReference>
<feature type="domain" description="PAC" evidence="8">
    <location>
        <begin position="340"/>
        <end position="391"/>
    </location>
</feature>
<dbReference type="InterPro" id="IPR003018">
    <property type="entry name" value="GAF"/>
</dbReference>
<feature type="domain" description="PAS" evidence="7">
    <location>
        <begin position="142"/>
        <end position="212"/>
    </location>
</feature>
<dbReference type="eggNOG" id="arCOG02334">
    <property type="taxonomic scope" value="Archaea"/>
</dbReference>
<evidence type="ECO:0000259" key="6">
    <source>
        <dbReference type="PROSITE" id="PS50109"/>
    </source>
</evidence>